<evidence type="ECO:0000313" key="2">
    <source>
        <dbReference type="Proteomes" id="UP000050668"/>
    </source>
</evidence>
<organism evidence="1 2">
    <name type="scientific">Lysinibacillus contaminans</name>
    <dbReference type="NCBI Taxonomy" id="1293441"/>
    <lineage>
        <taxon>Bacteria</taxon>
        <taxon>Bacillati</taxon>
        <taxon>Bacillota</taxon>
        <taxon>Bacilli</taxon>
        <taxon>Bacillales</taxon>
        <taxon>Bacillaceae</taxon>
        <taxon>Lysinibacillus</taxon>
    </lineage>
</organism>
<dbReference type="Proteomes" id="UP000050668">
    <property type="component" value="Unassembled WGS sequence"/>
</dbReference>
<gene>
    <name evidence="1" type="ORF">AEA09_04310</name>
</gene>
<comment type="caution">
    <text evidence="1">The sequence shown here is derived from an EMBL/GenBank/DDBJ whole genome shotgun (WGS) entry which is preliminary data.</text>
</comment>
<keyword evidence="2" id="KW-1185">Reference proteome</keyword>
<dbReference type="EMBL" id="LGRV01000003">
    <property type="protein sequence ID" value="KOS67853.1"/>
    <property type="molecule type" value="Genomic_DNA"/>
</dbReference>
<accession>A0ABR5JZA9</accession>
<proteinExistence type="predicted"/>
<reference evidence="2" key="1">
    <citation type="submission" date="2015-07" db="EMBL/GenBank/DDBJ databases">
        <title>Fjat-14205 dsm 2895.</title>
        <authorList>
            <person name="Liu B."/>
            <person name="Wang J."/>
            <person name="Zhu Y."/>
            <person name="Liu G."/>
            <person name="Chen Q."/>
            <person name="Chen Z."/>
            <person name="Lan J."/>
            <person name="Che J."/>
            <person name="Ge C."/>
            <person name="Shi H."/>
            <person name="Pan Z."/>
            <person name="Liu X."/>
        </authorList>
    </citation>
    <scope>NUCLEOTIDE SEQUENCE [LARGE SCALE GENOMIC DNA]</scope>
    <source>
        <strain evidence="2">DSM 25560</strain>
    </source>
</reference>
<evidence type="ECO:0000313" key="1">
    <source>
        <dbReference type="EMBL" id="KOS67853.1"/>
    </source>
</evidence>
<name>A0ABR5JZA9_9BACI</name>
<protein>
    <submittedName>
        <fullName evidence="1">Uncharacterized protein</fullName>
    </submittedName>
</protein>
<sequence length="134" mass="15026">MSGNVGTIIVKVNKASDDLEFVSARSMIEANLLKLSEAKYYRLLNTNAQVLIKHIVAESKGHNGTNKQLTRTELLTVNKINEYCTNFDISMLKRTLKNSFELVQKPEVLPLLNSDAKIILNDMGALLGMQYQVQ</sequence>
<dbReference type="RefSeq" id="WP_053582664.1">
    <property type="nucleotide sequence ID" value="NZ_LGRV01000003.1"/>
</dbReference>